<dbReference type="InterPro" id="IPR001849">
    <property type="entry name" value="PH_domain"/>
</dbReference>
<accession>A0AA40HS41</accession>
<reference evidence="3" key="1">
    <citation type="submission" date="2023-06" db="EMBL/GenBank/DDBJ databases">
        <title>Reference genome for the Northern bat (Eptesicus nilssonii), a most northern bat species.</title>
        <authorList>
            <person name="Laine V.N."/>
            <person name="Pulliainen A.T."/>
            <person name="Lilley T.M."/>
        </authorList>
    </citation>
    <scope>NUCLEOTIDE SEQUENCE</scope>
    <source>
        <strain evidence="3">BLF_Eptnil</strain>
        <tissue evidence="3">Kidney</tissue>
    </source>
</reference>
<dbReference type="CDD" id="cd13273">
    <property type="entry name" value="PH_SWAP-70"/>
    <property type="match status" value="1"/>
</dbReference>
<dbReference type="PANTHER" id="PTHR14383:SF6">
    <property type="entry name" value="SWITCH-ASSOCIATED PROTEIN 70"/>
    <property type="match status" value="1"/>
</dbReference>
<dbReference type="InterPro" id="IPR057837">
    <property type="entry name" value="PH_SWAP70"/>
</dbReference>
<evidence type="ECO:0000313" key="3">
    <source>
        <dbReference type="EMBL" id="KAK1335945.1"/>
    </source>
</evidence>
<evidence type="ECO:0000313" key="4">
    <source>
        <dbReference type="Proteomes" id="UP001177744"/>
    </source>
</evidence>
<proteinExistence type="predicted"/>
<dbReference type="InterPro" id="IPR011993">
    <property type="entry name" value="PH-like_dom_sf"/>
</dbReference>
<comment type="caution">
    <text evidence="3">The sequence shown here is derived from an EMBL/GenBank/DDBJ whole genome shotgun (WGS) entry which is preliminary data.</text>
</comment>
<evidence type="ECO:0000259" key="2">
    <source>
        <dbReference type="PROSITE" id="PS50003"/>
    </source>
</evidence>
<dbReference type="Pfam" id="PF00169">
    <property type="entry name" value="PH"/>
    <property type="match status" value="1"/>
</dbReference>
<feature type="domain" description="PH" evidence="2">
    <location>
        <begin position="61"/>
        <end position="308"/>
    </location>
</feature>
<dbReference type="PANTHER" id="PTHR14383">
    <property type="entry name" value="SWAP-70 RECOMBINASE"/>
    <property type="match status" value="1"/>
</dbReference>
<dbReference type="SMART" id="SM00233">
    <property type="entry name" value="PH"/>
    <property type="match status" value="1"/>
</dbReference>
<dbReference type="PROSITE" id="PS50003">
    <property type="entry name" value="PH_DOMAIN"/>
    <property type="match status" value="1"/>
</dbReference>
<organism evidence="3 4">
    <name type="scientific">Cnephaeus nilssonii</name>
    <name type="common">Northern bat</name>
    <name type="synonym">Eptesicus nilssonii</name>
    <dbReference type="NCBI Taxonomy" id="3371016"/>
    <lineage>
        <taxon>Eukaryota</taxon>
        <taxon>Metazoa</taxon>
        <taxon>Chordata</taxon>
        <taxon>Craniata</taxon>
        <taxon>Vertebrata</taxon>
        <taxon>Euteleostomi</taxon>
        <taxon>Mammalia</taxon>
        <taxon>Eutheria</taxon>
        <taxon>Laurasiatheria</taxon>
        <taxon>Chiroptera</taxon>
        <taxon>Yangochiroptera</taxon>
        <taxon>Vespertilionidae</taxon>
        <taxon>Cnephaeus</taxon>
    </lineage>
</organism>
<name>A0AA40HS41_CNENI</name>
<protein>
    <recommendedName>
        <fullName evidence="2">PH domain-containing protein</fullName>
    </recommendedName>
</protein>
<feature type="coiled-coil region" evidence="1">
    <location>
        <begin position="152"/>
        <end position="362"/>
    </location>
</feature>
<gene>
    <name evidence="3" type="ORF">QTO34_003745</name>
</gene>
<dbReference type="SUPFAM" id="SSF50729">
    <property type="entry name" value="PH domain-like"/>
    <property type="match status" value="1"/>
</dbReference>
<dbReference type="EMBL" id="JAULJE010000013">
    <property type="protein sequence ID" value="KAK1335945.1"/>
    <property type="molecule type" value="Genomic_DNA"/>
</dbReference>
<dbReference type="Gene3D" id="2.30.29.30">
    <property type="entry name" value="Pleckstrin-homology domain (PH domain)/Phosphotyrosine-binding domain (PTB)"/>
    <property type="match status" value="1"/>
</dbReference>
<keyword evidence="1" id="KW-0175">Coiled coil</keyword>
<dbReference type="GO" id="GO:0005634">
    <property type="term" value="C:nucleus"/>
    <property type="evidence" value="ECO:0007669"/>
    <property type="project" value="TreeGrafter"/>
</dbReference>
<evidence type="ECO:0000256" key="1">
    <source>
        <dbReference type="SAM" id="Coils"/>
    </source>
</evidence>
<keyword evidence="4" id="KW-1185">Reference proteome</keyword>
<sequence length="417" mass="49352">MGGVWQQEQFEDYRVNFDDGKDGLSAWELIELIGTGQFSKGMDRQTVSMAINEVFNELILDVLKQGYMMKKGHRRKNWTERWFVLKPNMISYYVSEDLKDKKGDIVLDENCCVETFEISASDKKKKQEWIQAIHSTIHLLKLGSPPPHKEARQGRRERRKKLLAEQEELERQMKELQAANENKQRELETVRKKLEEAASRAAEEEKKRLETQVELQARFSSELEREKLIRQQMEEQVAQKSCELEQYLQRVRELEDMYLKLQEALEDERQARQDEETVRKLQARLLEEESSKRAELERWHLEQQQAIEMTEAEKQELENQRVMKERALQEAMAQLEQLELERKQALEQYEGVKKKLEMATSKTKSWKDKVAQHEGLIRLIEPGSKNPHLITHWGPAAFTQAELEERERSWKGKKGTE</sequence>
<dbReference type="GO" id="GO:0005737">
    <property type="term" value="C:cytoplasm"/>
    <property type="evidence" value="ECO:0007669"/>
    <property type="project" value="TreeGrafter"/>
</dbReference>
<dbReference type="AlphaFoldDB" id="A0AA40HS41"/>
<dbReference type="Proteomes" id="UP001177744">
    <property type="component" value="Unassembled WGS sequence"/>
</dbReference>